<feature type="compositionally biased region" description="Low complexity" evidence="6">
    <location>
        <begin position="3012"/>
        <end position="3026"/>
    </location>
</feature>
<dbReference type="PANTHER" id="PTHR47117">
    <property type="entry name" value="STAR-RELATED LIPID TRANSFER PROTEIN 9"/>
    <property type="match status" value="1"/>
</dbReference>
<feature type="compositionally biased region" description="Polar residues" evidence="6">
    <location>
        <begin position="1548"/>
        <end position="1557"/>
    </location>
</feature>
<feature type="binding site" evidence="5">
    <location>
        <begin position="107"/>
        <end position="114"/>
    </location>
    <ligand>
        <name>ATP</name>
        <dbReference type="ChEBI" id="CHEBI:30616"/>
    </ligand>
</feature>
<feature type="compositionally biased region" description="Basic and acidic residues" evidence="6">
    <location>
        <begin position="2129"/>
        <end position="2139"/>
    </location>
</feature>
<feature type="region of interest" description="Disordered" evidence="6">
    <location>
        <begin position="3354"/>
        <end position="3439"/>
    </location>
</feature>
<feature type="domain" description="Kinesin motor" evidence="8">
    <location>
        <begin position="41"/>
        <end position="368"/>
    </location>
</feature>
<feature type="domain" description="FHA" evidence="7">
    <location>
        <begin position="466"/>
        <end position="517"/>
    </location>
</feature>
<dbReference type="PANTHER" id="PTHR47117:SF1">
    <property type="entry name" value="STAR-RELATED LIPID TRANSFER PROTEIN 9"/>
    <property type="match status" value="1"/>
</dbReference>
<feature type="compositionally biased region" description="Polar residues" evidence="6">
    <location>
        <begin position="286"/>
        <end position="304"/>
    </location>
</feature>
<feature type="compositionally biased region" description="Basic and acidic residues" evidence="6">
    <location>
        <begin position="3539"/>
        <end position="3556"/>
    </location>
</feature>
<dbReference type="PRINTS" id="PR00380">
    <property type="entry name" value="KINESINHEAVY"/>
</dbReference>
<feature type="compositionally biased region" description="Low complexity" evidence="6">
    <location>
        <begin position="3051"/>
        <end position="3065"/>
    </location>
</feature>
<dbReference type="SUPFAM" id="SSF49879">
    <property type="entry name" value="SMAD/FHA domain"/>
    <property type="match status" value="1"/>
</dbReference>
<accession>K7E9Z3</accession>
<dbReference type="InterPro" id="IPR023393">
    <property type="entry name" value="START-like_dom_sf"/>
</dbReference>
<feature type="region of interest" description="Disordered" evidence="6">
    <location>
        <begin position="2744"/>
        <end position="3131"/>
    </location>
</feature>
<evidence type="ECO:0000256" key="5">
    <source>
        <dbReference type="PROSITE-ProRule" id="PRU00283"/>
    </source>
</evidence>
<feature type="compositionally biased region" description="Polar residues" evidence="6">
    <location>
        <begin position="3430"/>
        <end position="3439"/>
    </location>
</feature>
<dbReference type="Bgee" id="ENSOANG00000029544">
    <property type="expression patterns" value="Expressed in fibroblast and 7 other cell types or tissues"/>
</dbReference>
<feature type="compositionally biased region" description="Basic and acidic residues" evidence="6">
    <location>
        <begin position="2889"/>
        <end position="2898"/>
    </location>
</feature>
<evidence type="ECO:0000259" key="7">
    <source>
        <dbReference type="PROSITE" id="PS50006"/>
    </source>
</evidence>
<evidence type="ECO:0000256" key="2">
    <source>
        <dbReference type="ARBA" id="ARBA00022840"/>
    </source>
</evidence>
<evidence type="ECO:0000256" key="1">
    <source>
        <dbReference type="ARBA" id="ARBA00022741"/>
    </source>
</evidence>
<dbReference type="OMA" id="HYASQEM"/>
<feature type="domain" description="START" evidence="9">
    <location>
        <begin position="3999"/>
        <end position="4143"/>
    </location>
</feature>
<dbReference type="Gene3D" id="3.30.530.20">
    <property type="match status" value="1"/>
</dbReference>
<feature type="region of interest" description="Disordered" evidence="6">
    <location>
        <begin position="3218"/>
        <end position="3259"/>
    </location>
</feature>
<feature type="compositionally biased region" description="Low complexity" evidence="6">
    <location>
        <begin position="3479"/>
        <end position="3488"/>
    </location>
</feature>
<dbReference type="PROSITE" id="PS00411">
    <property type="entry name" value="KINESIN_MOTOR_1"/>
    <property type="match status" value="1"/>
</dbReference>
<feature type="compositionally biased region" description="Basic and acidic residues" evidence="6">
    <location>
        <begin position="1701"/>
        <end position="1718"/>
    </location>
</feature>
<feature type="compositionally biased region" description="Polar residues" evidence="6">
    <location>
        <begin position="888"/>
        <end position="900"/>
    </location>
</feature>
<name>K7E9Z3_ORNAN</name>
<dbReference type="HOGENOM" id="CLU_227340_0_0_1"/>
<dbReference type="GO" id="GO:0008289">
    <property type="term" value="F:lipid binding"/>
    <property type="evidence" value="ECO:0007669"/>
    <property type="project" value="InterPro"/>
</dbReference>
<sequence>MRGTRCNVRLGPRSREEEGGSIMSWHDYFQGDRLMLYSVVSLQVNCGARASRDSKEKIMAFGFDYCYWSVNPEDPHYASQEMVFQDLGTAVLAGAAQGYNICLFAYGQTGSGKTYTMMGTPASVGLTPRICELTPSSFLTSSFLEIYNERVRDLLKQSDQKKPFTLRVREHPEAGPYVQGLSQHVVTNYEQVVRLLEEGIANRITAATHVHEASSRSHAIFTIHYTQVSTSCNTPSEIASKISLVDLAGSERANPSSCKPQLTEGSSINRSLMTLGIVISTLAQNSQSSARMGEPSKSTTSSPGASRVRGSTRRQPYIPYRDSVLTWLLRDSLGGNSQTIMVATVSPAHSSYRETISTLRYASSAKNIINQPQVNEDANVKLIRELRKEIDCLKTMLLSLEMIGHQTQEWAEMWSAWDTLLKQYQVDGIMEKAGEATDPSLPHLLALDSDVLSPGVVLYRLREGTTRIGRIDSDQEQDIVLQGQWIERNHCTIRSVCGEVTLQPAQGARCAVNGKEVIDACRLSQGDIIKLGKAQKFRFNHPAEAAILRQRRLVSSGVFHLLLGMLSPVSALSRPITIPALIKSDAEPGEPQPKLLEQEVVLRGQIRQQLVVKDLRQLRRTGPGQVEREVELDQTLISKQIKDNQQWLNREQAWLTALQLRWPEDPEAQTEPGASNETENRVRWGPPARSCPAARDRKGLVQLPLLRGDAPRSADPGARCRRVKSPPEKTVRKQKRLEAQRRLKWLDALGWLRKKNARQFPELDPSTGAVITRPRRRSVCPRTGSQHPRGSCSWPLAQATASPGYPGQRNPHLTCTPTPSRKMNFPENSSPPHEATLHRFAWRQPSTDLELRDWGADPWFGEGGDGISSDPGSSLLGDSLLCTRARVETQQSDQEGSSEQRVFPELENSETEDSQLSQDSLADKGLGKPTLSSGEQGGGGAEASPPASPNASERELSRLERSFSLDSLSDAEGMTVEELLEKPGSEFPEEVPAEIFWHRQRPQLPVVCQEEMASPRAWARETRAKGALGLQMSTSFYLAPSPQPLGQKRQIEMPEFFSPIAGGVDTDSWGSRGSQSNLGGPQGAAGSFRASHSAQGAHLDEREGPSGWRKLGGLKKWPGCRQLPEAPQLPQGRRGEGKGLSQATWGAKAAGEGSKLTVKAGNTPSRRLDGRKYPCGPAGIHQATAPASSISPSGGCWERVWPDAQAGRLFNLSPSAPGALAESRPNFCCPERHPSGASPGLPEATGDPNFHNNFFRLSPVRQLRAEHERDGVGPGPRDEVSVFWGATQEAGLRDYPPTALEARHPDPGEPPVCPAENGVPDSIQEAFDVKQGLSGGGAQLCRTAGVTAACREGVFLWAKEGFQPAARARRGENSAGELVLLCSGSSLAHPLEKMYSRQVSAEEIDRDEREVYVKDPELSPHPPYWSQPLPPSTASSEAACQDALTESALEPQGRTAPEVARDSNRDCPFLTEFDWKGDPAAFLQAECSEASLSLPGSPSSRAVQQGPGEASKSHGRPGEYNHSVSFSMAQERPFPQDASEEVGDLNDSPGNATQNFTHPGPGHQGEPAVQVLWPSTASKSGKMNCPLAAAAGGGQWPPLNIAGRAPDDPVPQAGALSGETWNSGYNLGLSLHNTSPGDEGLKDGRVPLGSNPATRGQSHPVPSVRETPSPPRAGSEAVLGSKGNSVEFVFPAEVTTPEEPDLGKEWESRKGREGENVPRKSLLTSLSERINDDEMAKLRSSLPQLENDIWEIRSIQRGPRLAAPPPGGPAEAGGGARADLGMIHLFLNPEDFRSDLAHGDQSVFAKKVQGEGGPRSGKAATAAEETDSCSQRDQSKTSSCRDQSGTNNCSREEPDLGSCSPRDEPEKDGGSHGDQPETEICSQEEPETHTSNHRDEQENDGCGHGDRQTQKSPQPAPNPGDCPEQNQFESEHIHPAESPVVTQDGLGSGGTGERPRFSQRASQNPVTPGGWDSRPTATRFAEILEAGDPLEMEGKMGFRGSSFPGKVINSEGALGVLRAQGGRDEEWDPLKRVRSQEEDKGAPWSREPPSPGRARARGQPKYQDSARPLQAQKGSVGHPRRGDSESTLSLDSPEVSSPETPGPSGAAARDPDLDSDGDSPSEAGAVAGVERRERGEGRPESQNPPGPPARGSAEDHQAVEGSTRLPSGTAAWGQAETSLLLGENKETRNFSCRDYGGGREAAERNWDPSGGIVCEADSEAVVGNTERRNPVGGPPGTEALPAPELKPLSFRGGAKEERREAAALSANELPEASPEPLGLAQASSRKSQAGAGLYEALGNHSEEHLAQGITRPHSETESGDAAGSRGPLVRYRQNGVQADILRGQSEPPKPSEHPRATADPVRDPSGPRWRLHVIQGGTRGSPLESEAPPNRAARSTSPASSNPGGRTVPGWGWGGPDGDLKTEEKLKGYLDPSGPGPLHDPPASEKELASSASREGGRGQPLSGRRSLDLSSSPVEVQRGLSQAKGGTAAAVVEPQWEGSGLRGQRAGVAGPGQSRGPVGSARLGGPLRTATSLPVPDAASAHHPTAGSPVPQVAKVICLGETQPRECGPAASSHQAAAAPAGSGPSGALSARGAFWTDTTLDSEGNVRSGQTEACGKWSPPFPSPARDSICPGGTEEGPEHRKFQDQGGCRALSLLEAEEETCAARQLSRTRTEPLRSPLAVGNQHVEPPVDVPEADSPLPEARGTPGGPIPPVACFPATQMGLLSEGSEARELPTALSHGLERGNTLRAAPGSHPLQRTSPGSRRDSDKGDRYPGNSPPVVSPGLWEPGKLTSCRSAELPGEAVHPTIPQGRDPGDTASSKEKESSLPPSEAASPRTGAGEQEPRAASPHIYSGSGYRPPVHGAKRLPSSEAAPWEGPSTSTPGARARGDSPDSNRRRVGSPWKQEQKPNQLPRPRGRRNPPQAGSAGGARHSRARGAVRSKRKRLKLVSNRNNPSPLGFRSAGSRRIPHRAPVVLLQAVDGPGGLGGQEEQGARAPPGHSSPQPGLGVSSKPGLSPPASSGSLRDLSMSVEPPSPSATDTWGHEAFWAVGPGDSSPAASADSTLQETREAWGAADCGQTPSRHGPEPASVPSSSSRASPAEPTPDGGAGRAPDGPGPGKPAPACCEGGVAAHSGEERDLPRFRGSDVTPYLCCRQLGGAGSGFGSVGVISGAQVPGGLEPRRLTRCSSLGSVATSQSSPFHSHLNTYAGAWGLSRTPGSSEGLQSEGEATSGPNDPSGEAAEAAARASAEEPDPERMQVAVRLCVAKMSSGRARTATCERSTQTLPLPGRNRGRPRRCWNGPAEPAQRPGAGPVSSRDQAAVCIGTQAFPPYLSHASRANSAPLGNLSRQIQAEGSPSGKWVGWGKSAVDSSPPDGRSGWGRLGSETGPHSPGPPNTTLSLPEDPGHRMKSEQSLPTRDPRPENRSPGWSSPSCSPLVSWATGSEPGSQIHGLWGSAASTVASHSGSCGPLPPGLSPRGQGSGPRRACRGSSLVDRASSPILTLRATRPYPWLPEALANSAGDPQEPGTNPHRARERGGDSSARKDPTGERANRSGAGVRTCQEKQSLRPSDCPGPAKIPLSARLGRPQVPLERHGRGRPFYGPPARTLSEGPCRPLPLEGQSGVVRRSASCFLLPVTSEGPGTCSALAASREEAPRWSSQPAIGDEAPVSPPLPGSHCSWRPPASSSSGTGEGAPGLGPASDGGPERTSGRGLGPQCSSLKDLPVHDKFSDWSGVRSSSPRGGAGGPLEGPEASLGEPESRSQETPRPQRQLARVGAGIQPAVSPLLPALSVELAEAKLHYGLGATDALLQVLQSGMGEALAPASPTPLAREELYGRHAKAIEALRRERAERFRRPRAQSLSPQKDLSLQPAQGMVRDAELPSQRRDYLQQLRKDVVATTRQGRARVGRRKVRRRLFPWPGGPKAATGTSSAPSYLRPTEEASGLNSSPLGALPAFPRYQCEEQEVLVYYKAFPSSTRHSFLGAGVVPLPLPCVWAAVRDPTLRPLYDKAVRIAQLHRRVTGSIQLVYLVSSTSPCFSKQPRDFCCVSVEAREGSLAVSAARSVSDPSMPRPRRGLVRGEILPSAWLLQPDTVDGRDVTRVIHLTQVELGGPGLPARPRSSFVKCQPLAIAGLAAFLLG</sequence>
<feature type="compositionally biased region" description="Polar residues" evidence="6">
    <location>
        <begin position="1490"/>
        <end position="1503"/>
    </location>
</feature>
<evidence type="ECO:0000256" key="4">
    <source>
        <dbReference type="ARBA" id="ARBA00023175"/>
    </source>
</evidence>
<feature type="compositionally biased region" description="Basic and acidic residues" evidence="6">
    <location>
        <begin position="725"/>
        <end position="735"/>
    </location>
</feature>
<dbReference type="Gene3D" id="2.60.200.20">
    <property type="match status" value="1"/>
</dbReference>
<feature type="compositionally biased region" description="Polar residues" evidence="6">
    <location>
        <begin position="1828"/>
        <end position="1849"/>
    </location>
</feature>
<dbReference type="Pfam" id="PF01852">
    <property type="entry name" value="START"/>
    <property type="match status" value="1"/>
</dbReference>
<dbReference type="InParanoid" id="K7E9Z3"/>
<dbReference type="Pfam" id="PF00498">
    <property type="entry name" value="FHA"/>
    <property type="match status" value="1"/>
</dbReference>
<evidence type="ECO:0000259" key="8">
    <source>
        <dbReference type="PROSITE" id="PS50067"/>
    </source>
</evidence>
<feature type="region of interest" description="Disordered" evidence="6">
    <location>
        <begin position="2220"/>
        <end position="2550"/>
    </location>
</feature>
<feature type="compositionally biased region" description="Basic residues" evidence="6">
    <location>
        <begin position="2933"/>
        <end position="2949"/>
    </location>
</feature>
<dbReference type="SMART" id="SM00240">
    <property type="entry name" value="FHA"/>
    <property type="match status" value="1"/>
</dbReference>
<feature type="region of interest" description="Disordered" evidence="6">
    <location>
        <begin position="775"/>
        <end position="794"/>
    </location>
</feature>
<comment type="similarity">
    <text evidence="5">Belongs to the TRAFAC class myosin-kinesin ATPase superfamily. Kinesin family.</text>
</comment>
<feature type="compositionally biased region" description="Basic and acidic residues" evidence="6">
    <location>
        <begin position="2815"/>
        <end position="2827"/>
    </location>
</feature>
<evidence type="ECO:0000259" key="9">
    <source>
        <dbReference type="PROSITE" id="PS50848"/>
    </source>
</evidence>
<feature type="region of interest" description="Disordered" evidence="6">
    <location>
        <begin position="665"/>
        <end position="693"/>
    </location>
</feature>
<feature type="compositionally biased region" description="Basic and acidic residues" evidence="6">
    <location>
        <begin position="2349"/>
        <end position="2362"/>
    </location>
</feature>
<dbReference type="SUPFAM" id="SSF52540">
    <property type="entry name" value="P-loop containing nucleoside triphosphate hydrolases"/>
    <property type="match status" value="1"/>
</dbReference>
<keyword evidence="2 5" id="KW-0067">ATP-binding</keyword>
<proteinExistence type="inferred from homology"/>
<organism evidence="10 11">
    <name type="scientific">Ornithorhynchus anatinus</name>
    <name type="common">Duckbill platypus</name>
    <dbReference type="NCBI Taxonomy" id="9258"/>
    <lineage>
        <taxon>Eukaryota</taxon>
        <taxon>Metazoa</taxon>
        <taxon>Chordata</taxon>
        <taxon>Craniata</taxon>
        <taxon>Vertebrata</taxon>
        <taxon>Euteleostomi</taxon>
        <taxon>Mammalia</taxon>
        <taxon>Monotremata</taxon>
        <taxon>Ornithorhynchidae</taxon>
        <taxon>Ornithorhynchus</taxon>
    </lineage>
</organism>
<dbReference type="PROSITE" id="PS50006">
    <property type="entry name" value="FHA_DOMAIN"/>
    <property type="match status" value="1"/>
</dbReference>
<feature type="compositionally biased region" description="Basic and acidic residues" evidence="6">
    <location>
        <begin position="2021"/>
        <end position="2041"/>
    </location>
</feature>
<dbReference type="InterPro" id="IPR008984">
    <property type="entry name" value="SMAD_FHA_dom_sf"/>
</dbReference>
<feature type="region of interest" description="Disordered" evidence="6">
    <location>
        <begin position="1598"/>
        <end position="1719"/>
    </location>
</feature>
<feature type="region of interest" description="Disordered" evidence="6">
    <location>
        <begin position="286"/>
        <end position="313"/>
    </location>
</feature>
<evidence type="ECO:0000313" key="11">
    <source>
        <dbReference type="Proteomes" id="UP000002279"/>
    </source>
</evidence>
<dbReference type="GO" id="GO:0003777">
    <property type="term" value="F:microtubule motor activity"/>
    <property type="evidence" value="ECO:0007669"/>
    <property type="project" value="InterPro"/>
</dbReference>
<keyword evidence="1 5" id="KW-0547">Nucleotide-binding</keyword>
<feature type="compositionally biased region" description="Polar residues" evidence="6">
    <location>
        <begin position="3863"/>
        <end position="3875"/>
    </location>
</feature>
<feature type="compositionally biased region" description="Low complexity" evidence="6">
    <location>
        <begin position="942"/>
        <end position="951"/>
    </location>
</feature>
<feature type="region of interest" description="Disordered" evidence="6">
    <location>
        <begin position="1756"/>
        <end position="1776"/>
    </location>
</feature>
<dbReference type="GeneTree" id="ENSGT00940000163117"/>
<evidence type="ECO:0000256" key="3">
    <source>
        <dbReference type="ARBA" id="ARBA00023054"/>
    </source>
</evidence>
<feature type="region of interest" description="Disordered" evidence="6">
    <location>
        <begin position="1415"/>
        <end position="1470"/>
    </location>
</feature>
<feature type="region of interest" description="Disordered" evidence="6">
    <location>
        <begin position="3642"/>
        <end position="3777"/>
    </location>
</feature>
<evidence type="ECO:0000313" key="10">
    <source>
        <dbReference type="Ensembl" id="ENSOANP00000030350.2"/>
    </source>
</evidence>
<feature type="region of interest" description="Disordered" evidence="6">
    <location>
        <begin position="3518"/>
        <end position="3618"/>
    </location>
</feature>
<feature type="compositionally biased region" description="Basic and acidic residues" evidence="6">
    <location>
        <begin position="1886"/>
        <end position="1909"/>
    </location>
</feature>
<feature type="compositionally biased region" description="Polar residues" evidence="6">
    <location>
        <begin position="2393"/>
        <end position="2402"/>
    </location>
</feature>
<dbReference type="Pfam" id="PF00225">
    <property type="entry name" value="Kinesin"/>
    <property type="match status" value="1"/>
</dbReference>
<feature type="compositionally biased region" description="Polar residues" evidence="6">
    <location>
        <begin position="3219"/>
        <end position="3237"/>
    </location>
</feature>
<dbReference type="Proteomes" id="UP000002279">
    <property type="component" value="Unplaced"/>
</dbReference>
<feature type="region of interest" description="Disordered" evidence="6">
    <location>
        <begin position="3922"/>
        <end position="3951"/>
    </location>
</feature>
<feature type="region of interest" description="Disordered" evidence="6">
    <location>
        <begin position="707"/>
        <end position="735"/>
    </location>
</feature>
<feature type="compositionally biased region" description="Low complexity" evidence="6">
    <location>
        <begin position="2828"/>
        <end position="2837"/>
    </location>
</feature>
<dbReference type="eggNOG" id="KOG0245">
    <property type="taxonomic scope" value="Eukaryota"/>
</dbReference>
<feature type="compositionally biased region" description="Basic and acidic residues" evidence="6">
    <location>
        <begin position="2418"/>
        <end position="2428"/>
    </location>
</feature>
<dbReference type="SMART" id="SM00129">
    <property type="entry name" value="KISc"/>
    <property type="match status" value="1"/>
</dbReference>
<dbReference type="PROSITE" id="PS50848">
    <property type="entry name" value="START"/>
    <property type="match status" value="1"/>
</dbReference>
<dbReference type="SUPFAM" id="SSF55961">
    <property type="entry name" value="Bet v1-like"/>
    <property type="match status" value="1"/>
</dbReference>
<feature type="compositionally biased region" description="Low complexity" evidence="6">
    <location>
        <begin position="2569"/>
        <end position="2595"/>
    </location>
</feature>
<gene>
    <name evidence="10" type="primary">STARD9</name>
</gene>
<feature type="region of interest" description="Disordered" evidence="6">
    <location>
        <begin position="3463"/>
        <end position="3497"/>
    </location>
</feature>
<dbReference type="InterPro" id="IPR036961">
    <property type="entry name" value="Kinesin_motor_dom_sf"/>
</dbReference>
<feature type="compositionally biased region" description="Basic and acidic residues" evidence="6">
    <location>
        <begin position="1861"/>
        <end position="1875"/>
    </location>
</feature>
<dbReference type="InterPro" id="IPR000253">
    <property type="entry name" value="FHA_dom"/>
</dbReference>
<feature type="region of interest" description="Disordered" evidence="6">
    <location>
        <begin position="3278"/>
        <end position="3321"/>
    </location>
</feature>
<dbReference type="GO" id="GO:0008017">
    <property type="term" value="F:microtubule binding"/>
    <property type="evidence" value="ECO:0007669"/>
    <property type="project" value="InterPro"/>
</dbReference>
<feature type="region of interest" description="Disordered" evidence="6">
    <location>
        <begin position="1988"/>
        <end position="2176"/>
    </location>
</feature>
<feature type="region of interest" description="Disordered" evidence="6">
    <location>
        <begin position="3857"/>
        <end position="3877"/>
    </location>
</feature>
<keyword evidence="4 5" id="KW-0505">Motor protein</keyword>
<keyword evidence="11" id="KW-1185">Reference proteome</keyword>
<feature type="region of interest" description="Disordered" evidence="6">
    <location>
        <begin position="1490"/>
        <end position="1568"/>
    </location>
</feature>
<feature type="region of interest" description="Disordered" evidence="6">
    <location>
        <begin position="888"/>
        <end position="957"/>
    </location>
</feature>
<feature type="compositionally biased region" description="Basic and acidic residues" evidence="6">
    <location>
        <begin position="2765"/>
        <end position="2774"/>
    </location>
</feature>
<dbReference type="FunCoup" id="K7E9Z3">
    <property type="interactions" value="676"/>
</dbReference>
<evidence type="ECO:0000256" key="6">
    <source>
        <dbReference type="SAM" id="MobiDB-lite"/>
    </source>
</evidence>
<reference evidence="10" key="1">
    <citation type="submission" date="2025-08" db="UniProtKB">
        <authorList>
            <consortium name="Ensembl"/>
        </authorList>
    </citation>
    <scope>IDENTIFICATION</scope>
    <source>
        <strain evidence="10">Glennie</strain>
    </source>
</reference>
<dbReference type="STRING" id="9258.ENSOANP00000030350"/>
<evidence type="ECO:0008006" key="12">
    <source>
        <dbReference type="Google" id="ProtNLM"/>
    </source>
</evidence>
<dbReference type="PROSITE" id="PS50067">
    <property type="entry name" value="KINESIN_MOTOR_2"/>
    <property type="match status" value="1"/>
</dbReference>
<feature type="compositionally biased region" description="Polar residues" evidence="6">
    <location>
        <begin position="2085"/>
        <end position="2099"/>
    </location>
</feature>
<dbReference type="Ensembl" id="ENSOANT00000039589.2">
    <property type="protein sequence ID" value="ENSOANP00000030350.2"/>
    <property type="gene ID" value="ENSOANG00000029544.2"/>
</dbReference>
<reference evidence="10" key="2">
    <citation type="submission" date="2025-09" db="UniProtKB">
        <authorList>
            <consortium name="Ensembl"/>
        </authorList>
    </citation>
    <scope>IDENTIFICATION</scope>
    <source>
        <strain evidence="10">Glennie</strain>
    </source>
</reference>
<feature type="compositionally biased region" description="Polar residues" evidence="6">
    <location>
        <begin position="1068"/>
        <end position="1079"/>
    </location>
</feature>
<dbReference type="Gene3D" id="3.40.850.10">
    <property type="entry name" value="Kinesin motor domain"/>
    <property type="match status" value="1"/>
</dbReference>
<dbReference type="GO" id="GO:0005524">
    <property type="term" value="F:ATP binding"/>
    <property type="evidence" value="ECO:0007669"/>
    <property type="project" value="UniProtKB-UniRule"/>
</dbReference>
<feature type="compositionally biased region" description="Polar residues" evidence="6">
    <location>
        <begin position="2598"/>
        <end position="2613"/>
    </location>
</feature>
<dbReference type="GO" id="GO:0007018">
    <property type="term" value="P:microtubule-based movement"/>
    <property type="evidence" value="ECO:0007669"/>
    <property type="project" value="InterPro"/>
</dbReference>
<feature type="region of interest" description="Disordered" evidence="6">
    <location>
        <begin position="2566"/>
        <end position="2645"/>
    </location>
</feature>
<feature type="region of interest" description="Disordered" evidence="6">
    <location>
        <begin position="2683"/>
        <end position="2715"/>
    </location>
</feature>
<feature type="compositionally biased region" description="Polar residues" evidence="6">
    <location>
        <begin position="1619"/>
        <end position="1636"/>
    </location>
</feature>
<feature type="compositionally biased region" description="Pro residues" evidence="6">
    <location>
        <begin position="1419"/>
        <end position="1431"/>
    </location>
</feature>
<dbReference type="InterPro" id="IPR027417">
    <property type="entry name" value="P-loop_NTPase"/>
</dbReference>
<dbReference type="GO" id="GO:0005856">
    <property type="term" value="C:cytoskeleton"/>
    <property type="evidence" value="ECO:0007669"/>
    <property type="project" value="UniProtKB-SubCell"/>
</dbReference>
<feature type="compositionally biased region" description="Low complexity" evidence="6">
    <location>
        <begin position="3089"/>
        <end position="3116"/>
    </location>
</feature>
<dbReference type="InterPro" id="IPR002913">
    <property type="entry name" value="START_lipid-bd_dom"/>
</dbReference>
<feature type="region of interest" description="Disordered" evidence="6">
    <location>
        <begin position="1804"/>
        <end position="1976"/>
    </location>
</feature>
<keyword evidence="3" id="KW-0175">Coiled coil</keyword>
<dbReference type="InterPro" id="IPR001752">
    <property type="entry name" value="Kinesin_motor_dom"/>
</dbReference>
<dbReference type="InterPro" id="IPR019821">
    <property type="entry name" value="Kinesin_motor_CS"/>
</dbReference>
<protein>
    <recommendedName>
        <fullName evidence="12">Kinesin motor domain-containing protein</fullName>
    </recommendedName>
</protein>
<feature type="compositionally biased region" description="Low complexity" evidence="6">
    <location>
        <begin position="2462"/>
        <end position="2473"/>
    </location>
</feature>
<dbReference type="GO" id="GO:0005737">
    <property type="term" value="C:cytoplasm"/>
    <property type="evidence" value="ECO:0007669"/>
    <property type="project" value="UniProtKB-ARBA"/>
</dbReference>
<feature type="region of interest" description="Disordered" evidence="6">
    <location>
        <begin position="1062"/>
        <end position="1169"/>
    </location>
</feature>